<dbReference type="PANTHER" id="PTHR10138">
    <property type="entry name" value="TRYPTOPHAN 2,3-DIOXYGENASE"/>
    <property type="match status" value="1"/>
</dbReference>
<dbReference type="SUPFAM" id="SSF140959">
    <property type="entry name" value="Indolic compounds 2,3-dioxygenase-like"/>
    <property type="match status" value="1"/>
</dbReference>
<dbReference type="PANTHER" id="PTHR10138:SF0">
    <property type="entry name" value="TRYPTOPHAN 2,3-DIOXYGENASE"/>
    <property type="match status" value="1"/>
</dbReference>
<dbReference type="GO" id="GO:0046872">
    <property type="term" value="F:metal ion binding"/>
    <property type="evidence" value="ECO:0007669"/>
    <property type="project" value="InterPro"/>
</dbReference>
<protein>
    <submittedName>
        <fullName evidence="2">Tryptophan 2,3-dioxygenase</fullName>
    </submittedName>
</protein>
<comment type="caution">
    <text evidence="2">The sequence shown here is derived from an EMBL/GenBank/DDBJ whole genome shotgun (WGS) entry which is preliminary data.</text>
</comment>
<dbReference type="GO" id="GO:0019441">
    <property type="term" value="P:L-tryptophan catabolic process to kynurenine"/>
    <property type="evidence" value="ECO:0007669"/>
    <property type="project" value="InterPro"/>
</dbReference>
<dbReference type="GO" id="GO:0004833">
    <property type="term" value="F:L-tryptophan 2,3-dioxygenase activity"/>
    <property type="evidence" value="ECO:0007669"/>
    <property type="project" value="InterPro"/>
</dbReference>
<dbReference type="InterPro" id="IPR037217">
    <property type="entry name" value="Trp/Indoleamine_2_3_dOase-like"/>
</dbReference>
<name>A0AAW2ZH73_9EUKA</name>
<dbReference type="GO" id="GO:0020037">
    <property type="term" value="F:heme binding"/>
    <property type="evidence" value="ECO:0007669"/>
    <property type="project" value="InterPro"/>
</dbReference>
<feature type="compositionally biased region" description="Low complexity" evidence="1">
    <location>
        <begin position="26"/>
        <end position="42"/>
    </location>
</feature>
<evidence type="ECO:0000256" key="1">
    <source>
        <dbReference type="SAM" id="MobiDB-lite"/>
    </source>
</evidence>
<proteinExistence type="predicted"/>
<dbReference type="EMBL" id="JAOPGA020001475">
    <property type="protein sequence ID" value="KAL0488780.1"/>
    <property type="molecule type" value="Genomic_DNA"/>
</dbReference>
<keyword evidence="3" id="KW-1185">Reference proteome</keyword>
<dbReference type="Proteomes" id="UP001431209">
    <property type="component" value="Unassembled WGS sequence"/>
</dbReference>
<gene>
    <name evidence="2" type="ORF">AKO1_003850</name>
</gene>
<organism evidence="2 3">
    <name type="scientific">Acrasis kona</name>
    <dbReference type="NCBI Taxonomy" id="1008807"/>
    <lineage>
        <taxon>Eukaryota</taxon>
        <taxon>Discoba</taxon>
        <taxon>Heterolobosea</taxon>
        <taxon>Tetramitia</taxon>
        <taxon>Eutetramitia</taxon>
        <taxon>Acrasidae</taxon>
        <taxon>Acrasis</taxon>
    </lineage>
</organism>
<feature type="region of interest" description="Disordered" evidence="1">
    <location>
        <begin position="26"/>
        <end position="59"/>
    </location>
</feature>
<dbReference type="Gene3D" id="1.10.287.3810">
    <property type="match status" value="1"/>
</dbReference>
<evidence type="ECO:0000313" key="2">
    <source>
        <dbReference type="EMBL" id="KAL0488780.1"/>
    </source>
</evidence>
<evidence type="ECO:0000313" key="3">
    <source>
        <dbReference type="Proteomes" id="UP001431209"/>
    </source>
</evidence>
<dbReference type="InterPro" id="IPR004981">
    <property type="entry name" value="Trp_2_3_dOase"/>
</dbReference>
<dbReference type="Gene3D" id="1.20.58.480">
    <property type="match status" value="1"/>
</dbReference>
<dbReference type="GO" id="GO:0019442">
    <property type="term" value="P:L-tryptophan catabolic process to acetyl-CoA"/>
    <property type="evidence" value="ECO:0007669"/>
    <property type="project" value="TreeGrafter"/>
</dbReference>
<dbReference type="AlphaFoldDB" id="A0AAW2ZH73"/>
<accession>A0AAW2ZH73</accession>
<dbReference type="Pfam" id="PF03301">
    <property type="entry name" value="Trp_dioxygenase"/>
    <property type="match status" value="1"/>
</dbReference>
<sequence length="430" mass="49571">MNGHSEYTRGDISECPFFKHTNGVMNGHANGHANGHTNGNPHINGNSSHDEDYTKHHGKLHNLKDRLTVEDVRGSEVTYANYINTNDLLALQGSDIKLGHHHHDEHLFILVHQEFELWFKQILHELTSVQTIFISSAVDGGKLSQQAAHVIVSRIDRCDRIMRHALGIFDILETMHPADFLEFRDYIGPASGFQSIQMREMEILLGLEDTERVRCGFSTYMHPIQKDVNGVQRIMIRKGEATIRNLVYDWLENIYNKVPSDFVQVFLEKKKENVIFQKSLWQSDPERVQQAVEKELNDLKPFMEGMEATNTLSGDSQPTSPSEEDLLMRERRRKRRIATLFVMCYRHDPAITLYANILDAVVGFEEAFVLWRTRHARMVERMIGRRLGTGGSSGVAYLDMTTQYRIFMDLWLSRSHFLRASALPKMHLLK</sequence>
<reference evidence="2 3" key="1">
    <citation type="submission" date="2024-03" db="EMBL/GenBank/DDBJ databases">
        <title>The Acrasis kona genome and developmental transcriptomes reveal deep origins of eukaryotic multicellular pathways.</title>
        <authorList>
            <person name="Sheikh S."/>
            <person name="Fu C.-J."/>
            <person name="Brown M.W."/>
            <person name="Baldauf S.L."/>
        </authorList>
    </citation>
    <scope>NUCLEOTIDE SEQUENCE [LARGE SCALE GENOMIC DNA]</scope>
    <source>
        <strain evidence="2 3">ATCC MYA-3509</strain>
    </source>
</reference>